<sequence length="135" mass="15462">MKKLVFFLILFSSILKLAAQSDSKINYDGLWKLEGMEYVGGITFCIEEKNQILIAIQNDTIKWKADVIKTCGKRKDEINSVFIRSGKLKISFGKKSTAYVNVENGEIECLKEEKMKSKDQRKSSIDFTNLNIIKK</sequence>
<dbReference type="AlphaFoldDB" id="A0A9X1HBG2"/>
<reference evidence="2 3" key="1">
    <citation type="journal article" date="2023" name="Antonie Van Leeuwenhoek">
        <title>Flavobacterium potami sp. nov., a multi-metal resistance genes harbouring bacterium isolated from shallow river silt.</title>
        <authorList>
            <person name="Li S."/>
            <person name="Mao S."/>
            <person name="Mu W."/>
            <person name="Guo B."/>
            <person name="Li C."/>
            <person name="Zhu Q."/>
            <person name="Hou X."/>
            <person name="Zhao Y."/>
            <person name="Wei S."/>
            <person name="Liu H."/>
            <person name="Liu A."/>
        </authorList>
    </citation>
    <scope>NUCLEOTIDE SEQUENCE [LARGE SCALE GENOMIC DNA]</scope>
    <source>
        <strain evidence="2 3">17A</strain>
    </source>
</reference>
<dbReference type="RefSeq" id="WP_223706367.1">
    <property type="nucleotide sequence ID" value="NZ_JAINUY010000004.1"/>
</dbReference>
<protein>
    <recommendedName>
        <fullName evidence="4">Lipocalin-like domain-containing protein</fullName>
    </recommendedName>
</protein>
<keyword evidence="1" id="KW-0732">Signal</keyword>
<feature type="signal peptide" evidence="1">
    <location>
        <begin position="1"/>
        <end position="18"/>
    </location>
</feature>
<evidence type="ECO:0000256" key="1">
    <source>
        <dbReference type="SAM" id="SignalP"/>
    </source>
</evidence>
<proteinExistence type="predicted"/>
<evidence type="ECO:0000313" key="2">
    <source>
        <dbReference type="EMBL" id="MBZ4035701.1"/>
    </source>
</evidence>
<keyword evidence="3" id="KW-1185">Reference proteome</keyword>
<dbReference type="EMBL" id="JAINUY010000004">
    <property type="protein sequence ID" value="MBZ4035701.1"/>
    <property type="molecule type" value="Genomic_DNA"/>
</dbReference>
<feature type="chain" id="PRO_5040939334" description="Lipocalin-like domain-containing protein" evidence="1">
    <location>
        <begin position="19"/>
        <end position="135"/>
    </location>
</feature>
<evidence type="ECO:0008006" key="4">
    <source>
        <dbReference type="Google" id="ProtNLM"/>
    </source>
</evidence>
<gene>
    <name evidence="2" type="ORF">K6T82_13055</name>
</gene>
<organism evidence="2 3">
    <name type="scientific">Flavobacterium potami</name>
    <dbReference type="NCBI Taxonomy" id="2872310"/>
    <lineage>
        <taxon>Bacteria</taxon>
        <taxon>Pseudomonadati</taxon>
        <taxon>Bacteroidota</taxon>
        <taxon>Flavobacteriia</taxon>
        <taxon>Flavobacteriales</taxon>
        <taxon>Flavobacteriaceae</taxon>
        <taxon>Flavobacterium</taxon>
    </lineage>
</organism>
<accession>A0A9X1HBG2</accession>
<name>A0A9X1HBG2_9FLAO</name>
<comment type="caution">
    <text evidence="2">The sequence shown here is derived from an EMBL/GenBank/DDBJ whole genome shotgun (WGS) entry which is preliminary data.</text>
</comment>
<dbReference type="Proteomes" id="UP001139366">
    <property type="component" value="Unassembled WGS sequence"/>
</dbReference>
<evidence type="ECO:0000313" key="3">
    <source>
        <dbReference type="Proteomes" id="UP001139366"/>
    </source>
</evidence>